<sequence length="363" mass="38318">MPRFLPLILVCFASLGSTVCAQTVTVQELARLSTDSSYTLQGIGLVMGLPGTGDTGKELAMARPLARVMELSGNPVPDLKELEKTKSVALVMVTCEIPRGGARQNDELDVTIATLGSASSLEGGQLFIAPLLGPTPGTPVFAMASGPVMLLNPNIPTTARVPGGAQIVRELVMPAPKTNFTLVLEPHYRGYGAASQIATAINDSYFNTPAAEGLRVARALDDRTIAVNIPKGEQPEPAAFLADIMSTQIATELLKLPAQVICDVRTGTISFTGDVRISPVALTMNGINIVSTVPPPEPTPADPLITQSKWMGLSTEDPGSTRGAKLQDLLNAFSQLNVPVKDQIAIISQIHKSGQLHAKLIMR</sequence>
<keyword evidence="3" id="KW-0732">Signal</keyword>
<comment type="function">
    <text evidence="1">Assembles around the rod to form the L-ring and probably protects the motor/basal body from shearing forces during rotation.</text>
</comment>
<comment type="subcellular location">
    <subcellularLocation>
        <location evidence="2">Bacterial flagellum basal body</location>
    </subcellularLocation>
</comment>
<gene>
    <name evidence="4" type="ORF">MNBD_PLANCTO03-807</name>
</gene>
<dbReference type="GO" id="GO:0005198">
    <property type="term" value="F:structural molecule activity"/>
    <property type="evidence" value="ECO:0007669"/>
    <property type="project" value="InterPro"/>
</dbReference>
<dbReference type="GO" id="GO:0009428">
    <property type="term" value="C:bacterial-type flagellum basal body, distal rod, P ring"/>
    <property type="evidence" value="ECO:0007669"/>
    <property type="project" value="InterPro"/>
</dbReference>
<protein>
    <recommendedName>
        <fullName evidence="5">Flagellar P-ring protein FlgI</fullName>
    </recommendedName>
</protein>
<dbReference type="PANTHER" id="PTHR30381">
    <property type="entry name" value="FLAGELLAR P-RING PERIPLASMIC PROTEIN FLGI"/>
    <property type="match status" value="1"/>
</dbReference>
<proteinExistence type="predicted"/>
<evidence type="ECO:0000256" key="2">
    <source>
        <dbReference type="ARBA" id="ARBA00004117"/>
    </source>
</evidence>
<evidence type="ECO:0000256" key="1">
    <source>
        <dbReference type="ARBA" id="ARBA00002591"/>
    </source>
</evidence>
<accession>A0A3B1DSS8</accession>
<dbReference type="PANTHER" id="PTHR30381:SF0">
    <property type="entry name" value="FLAGELLAR P-RING PROTEIN"/>
    <property type="match status" value="1"/>
</dbReference>
<dbReference type="GO" id="GO:0071973">
    <property type="term" value="P:bacterial-type flagellum-dependent cell motility"/>
    <property type="evidence" value="ECO:0007669"/>
    <property type="project" value="InterPro"/>
</dbReference>
<evidence type="ECO:0008006" key="5">
    <source>
        <dbReference type="Google" id="ProtNLM"/>
    </source>
</evidence>
<evidence type="ECO:0000256" key="3">
    <source>
        <dbReference type="ARBA" id="ARBA00022729"/>
    </source>
</evidence>
<reference evidence="4" key="1">
    <citation type="submission" date="2018-06" db="EMBL/GenBank/DDBJ databases">
        <authorList>
            <person name="Zhirakovskaya E."/>
        </authorList>
    </citation>
    <scope>NUCLEOTIDE SEQUENCE</scope>
</reference>
<organism evidence="4">
    <name type="scientific">hydrothermal vent metagenome</name>
    <dbReference type="NCBI Taxonomy" id="652676"/>
    <lineage>
        <taxon>unclassified sequences</taxon>
        <taxon>metagenomes</taxon>
        <taxon>ecological metagenomes</taxon>
    </lineage>
</organism>
<dbReference type="InterPro" id="IPR001782">
    <property type="entry name" value="Flag_FlgI"/>
</dbReference>
<evidence type="ECO:0000313" key="4">
    <source>
        <dbReference type="EMBL" id="VAX39214.1"/>
    </source>
</evidence>
<dbReference type="Pfam" id="PF02119">
    <property type="entry name" value="FlgI"/>
    <property type="match status" value="1"/>
</dbReference>
<name>A0A3B1DSS8_9ZZZZ</name>
<dbReference type="EMBL" id="UOGK01000209">
    <property type="protein sequence ID" value="VAX39214.1"/>
    <property type="molecule type" value="Genomic_DNA"/>
</dbReference>
<dbReference type="PRINTS" id="PR01010">
    <property type="entry name" value="FLGPRINGFLGI"/>
</dbReference>
<dbReference type="AlphaFoldDB" id="A0A3B1DSS8"/>
<dbReference type="GO" id="GO:0030288">
    <property type="term" value="C:outer membrane-bounded periplasmic space"/>
    <property type="evidence" value="ECO:0007669"/>
    <property type="project" value="InterPro"/>
</dbReference>